<dbReference type="EMBL" id="BMCU01000003">
    <property type="protein sequence ID" value="GGG17492.1"/>
    <property type="molecule type" value="Genomic_DNA"/>
</dbReference>
<dbReference type="InterPro" id="IPR024029">
    <property type="entry name" value="Pyridox_Oxase_FMN-dep"/>
</dbReference>
<dbReference type="NCBIfam" id="TIGR04025">
    <property type="entry name" value="PPOX_FMN_DR2398"/>
    <property type="match status" value="1"/>
</dbReference>
<dbReference type="PANTHER" id="PTHR42815:SF2">
    <property type="entry name" value="FAD-BINDING, PUTATIVE (AFU_ORTHOLOGUE AFUA_6G07600)-RELATED"/>
    <property type="match status" value="1"/>
</dbReference>
<gene>
    <name evidence="2" type="ORF">GCM10007304_34490</name>
</gene>
<proteinExistence type="predicted"/>
<dbReference type="Proteomes" id="UP000654257">
    <property type="component" value="Unassembled WGS sequence"/>
</dbReference>
<sequence length="217" mass="24077">MFMTVPPSIDVDRLVATSLTSAAELEAVLGVPHPNILDKHRTFTTPLVRTFVSMARFFVLATSDADGNCDSSPRGDIESTVLFPDDRTVVIPDRPGNRRADSYRNILDNPHVGIMFLVPGVDEVVRINGRATLTVDPDMLQQMSIGSRPAQLGLVVRVDEVYVHCARAVLRSKVFEPQTWPDTDGVPTLREMSDELHGITEVSTEPKRSEDYRTALY</sequence>
<organism evidence="2 3">
    <name type="scientific">Rhodococcoides trifolii</name>
    <dbReference type="NCBI Taxonomy" id="908250"/>
    <lineage>
        <taxon>Bacteria</taxon>
        <taxon>Bacillati</taxon>
        <taxon>Actinomycetota</taxon>
        <taxon>Actinomycetes</taxon>
        <taxon>Mycobacteriales</taxon>
        <taxon>Nocardiaceae</taxon>
        <taxon>Rhodococcoides</taxon>
    </lineage>
</organism>
<protein>
    <submittedName>
        <fullName evidence="2">Phosphohydrolase</fullName>
    </submittedName>
</protein>
<dbReference type="Pfam" id="PF01243">
    <property type="entry name" value="PNPOx_N"/>
    <property type="match status" value="1"/>
</dbReference>
<accession>A0A917G152</accession>
<reference evidence="2" key="2">
    <citation type="submission" date="2020-09" db="EMBL/GenBank/DDBJ databases">
        <authorList>
            <person name="Sun Q."/>
            <person name="Sedlacek I."/>
        </authorList>
    </citation>
    <scope>NUCLEOTIDE SEQUENCE</scope>
    <source>
        <strain evidence="2">CCM 7905</strain>
    </source>
</reference>
<evidence type="ECO:0000313" key="2">
    <source>
        <dbReference type="EMBL" id="GGG17492.1"/>
    </source>
</evidence>
<evidence type="ECO:0000313" key="3">
    <source>
        <dbReference type="Proteomes" id="UP000654257"/>
    </source>
</evidence>
<keyword evidence="3" id="KW-1185">Reference proteome</keyword>
<dbReference type="Gene3D" id="2.30.110.10">
    <property type="entry name" value="Electron Transport, Fmn-binding Protein, Chain A"/>
    <property type="match status" value="1"/>
</dbReference>
<feature type="domain" description="Pyridoxamine 5'-phosphate oxidase N-terminal" evidence="1">
    <location>
        <begin position="46"/>
        <end position="155"/>
    </location>
</feature>
<dbReference type="InterPro" id="IPR011576">
    <property type="entry name" value="Pyridox_Oxase_N"/>
</dbReference>
<comment type="caution">
    <text evidence="2">The sequence shown here is derived from an EMBL/GenBank/DDBJ whole genome shotgun (WGS) entry which is preliminary data.</text>
</comment>
<dbReference type="PANTHER" id="PTHR42815">
    <property type="entry name" value="FAD-BINDING, PUTATIVE (AFU_ORTHOLOGUE AFUA_6G07600)-RELATED"/>
    <property type="match status" value="1"/>
</dbReference>
<name>A0A917G152_9NOCA</name>
<reference evidence="2" key="1">
    <citation type="journal article" date="2014" name="Int. J. Syst. Evol. Microbiol.">
        <title>Complete genome sequence of Corynebacterium casei LMG S-19264T (=DSM 44701T), isolated from a smear-ripened cheese.</title>
        <authorList>
            <consortium name="US DOE Joint Genome Institute (JGI-PGF)"/>
            <person name="Walter F."/>
            <person name="Albersmeier A."/>
            <person name="Kalinowski J."/>
            <person name="Ruckert C."/>
        </authorList>
    </citation>
    <scope>NUCLEOTIDE SEQUENCE</scope>
    <source>
        <strain evidence="2">CCM 7905</strain>
    </source>
</reference>
<dbReference type="AlphaFoldDB" id="A0A917G152"/>
<dbReference type="SUPFAM" id="SSF50475">
    <property type="entry name" value="FMN-binding split barrel"/>
    <property type="match status" value="1"/>
</dbReference>
<evidence type="ECO:0000259" key="1">
    <source>
        <dbReference type="Pfam" id="PF01243"/>
    </source>
</evidence>
<dbReference type="InterPro" id="IPR012349">
    <property type="entry name" value="Split_barrel_FMN-bd"/>
</dbReference>